<accession>A0AA37T301</accession>
<protein>
    <submittedName>
        <fullName evidence="5">TetR family transcriptional regulator</fullName>
    </submittedName>
</protein>
<keyword evidence="1" id="KW-0805">Transcription regulation</keyword>
<evidence type="ECO:0000313" key="5">
    <source>
        <dbReference type="EMBL" id="GLR72596.1"/>
    </source>
</evidence>
<evidence type="ECO:0000256" key="2">
    <source>
        <dbReference type="ARBA" id="ARBA00023125"/>
    </source>
</evidence>
<sequence length="185" mass="20971">MFWQKGFQASGMRDIQHALDMRPGSIYARFKSKDVLFQTVVEQYNECNRRKLVEVANAVSPINALREFIITPLTGSEDKRYARQCLLVKTIPELDLLGINCQQVVMEGITTSRECFILVIESAIDKNELPANTPVSNAADWLMNQFIGLRAYASINDDDMGIKFMVDKLFIDLTSAWPETQALSE</sequence>
<keyword evidence="3" id="KW-0804">Transcription</keyword>
<dbReference type="SUPFAM" id="SSF48498">
    <property type="entry name" value="Tetracyclin repressor-like, C-terminal domain"/>
    <property type="match status" value="1"/>
</dbReference>
<evidence type="ECO:0000259" key="4">
    <source>
        <dbReference type="Pfam" id="PF00440"/>
    </source>
</evidence>
<dbReference type="InterPro" id="IPR001647">
    <property type="entry name" value="HTH_TetR"/>
</dbReference>
<gene>
    <name evidence="5" type="ORF">GCM10007852_35040</name>
</gene>
<feature type="domain" description="HTH tetR-type" evidence="4">
    <location>
        <begin position="1"/>
        <end position="38"/>
    </location>
</feature>
<keyword evidence="2" id="KW-0238">DNA-binding</keyword>
<reference evidence="5" key="1">
    <citation type="journal article" date="2014" name="Int. J. Syst. Evol. Microbiol.">
        <title>Complete genome sequence of Corynebacterium casei LMG S-19264T (=DSM 44701T), isolated from a smear-ripened cheese.</title>
        <authorList>
            <consortium name="US DOE Joint Genome Institute (JGI-PGF)"/>
            <person name="Walter F."/>
            <person name="Albersmeier A."/>
            <person name="Kalinowski J."/>
            <person name="Ruckert C."/>
        </authorList>
    </citation>
    <scope>NUCLEOTIDE SEQUENCE</scope>
    <source>
        <strain evidence="5">NBRC 110023</strain>
    </source>
</reference>
<dbReference type="AlphaFoldDB" id="A0AA37T301"/>
<keyword evidence="6" id="KW-1185">Reference proteome</keyword>
<evidence type="ECO:0000313" key="6">
    <source>
        <dbReference type="Proteomes" id="UP001156601"/>
    </source>
</evidence>
<dbReference type="Proteomes" id="UP001156601">
    <property type="component" value="Unassembled WGS sequence"/>
</dbReference>
<comment type="caution">
    <text evidence="5">The sequence shown here is derived from an EMBL/GenBank/DDBJ whole genome shotgun (WGS) entry which is preliminary data.</text>
</comment>
<evidence type="ECO:0000256" key="1">
    <source>
        <dbReference type="ARBA" id="ARBA00023015"/>
    </source>
</evidence>
<dbReference type="PANTHER" id="PTHR47506:SF1">
    <property type="entry name" value="HTH-TYPE TRANSCRIPTIONAL REGULATOR YJDC"/>
    <property type="match status" value="1"/>
</dbReference>
<dbReference type="InterPro" id="IPR009057">
    <property type="entry name" value="Homeodomain-like_sf"/>
</dbReference>
<name>A0AA37T301_9ALTE</name>
<dbReference type="Gene3D" id="1.10.357.10">
    <property type="entry name" value="Tetracycline Repressor, domain 2"/>
    <property type="match status" value="1"/>
</dbReference>
<proteinExistence type="predicted"/>
<dbReference type="InterPro" id="IPR036271">
    <property type="entry name" value="Tet_transcr_reg_TetR-rel_C_sf"/>
</dbReference>
<dbReference type="Pfam" id="PF00440">
    <property type="entry name" value="TetR_N"/>
    <property type="match status" value="1"/>
</dbReference>
<reference evidence="5" key="2">
    <citation type="submission" date="2023-01" db="EMBL/GenBank/DDBJ databases">
        <title>Draft genome sequence of Agaribacter marinus strain NBRC 110023.</title>
        <authorList>
            <person name="Sun Q."/>
            <person name="Mori K."/>
        </authorList>
    </citation>
    <scope>NUCLEOTIDE SEQUENCE</scope>
    <source>
        <strain evidence="5">NBRC 110023</strain>
    </source>
</reference>
<dbReference type="EMBL" id="BSOT01000011">
    <property type="protein sequence ID" value="GLR72596.1"/>
    <property type="molecule type" value="Genomic_DNA"/>
</dbReference>
<dbReference type="PANTHER" id="PTHR47506">
    <property type="entry name" value="TRANSCRIPTIONAL REGULATORY PROTEIN"/>
    <property type="match status" value="1"/>
</dbReference>
<dbReference type="GO" id="GO:0003677">
    <property type="term" value="F:DNA binding"/>
    <property type="evidence" value="ECO:0007669"/>
    <property type="project" value="UniProtKB-KW"/>
</dbReference>
<dbReference type="SUPFAM" id="SSF46689">
    <property type="entry name" value="Homeodomain-like"/>
    <property type="match status" value="1"/>
</dbReference>
<organism evidence="5 6">
    <name type="scientific">Agaribacter marinus</name>
    <dbReference type="NCBI Taxonomy" id="1431249"/>
    <lineage>
        <taxon>Bacteria</taxon>
        <taxon>Pseudomonadati</taxon>
        <taxon>Pseudomonadota</taxon>
        <taxon>Gammaproteobacteria</taxon>
        <taxon>Alteromonadales</taxon>
        <taxon>Alteromonadaceae</taxon>
        <taxon>Agaribacter</taxon>
    </lineage>
</organism>
<evidence type="ECO:0000256" key="3">
    <source>
        <dbReference type="ARBA" id="ARBA00023163"/>
    </source>
</evidence>